<organism evidence="2 3">
    <name type="scientific">Saguinus oedipus</name>
    <name type="common">Cotton-top tamarin</name>
    <name type="synonym">Oedipomidas oedipus</name>
    <dbReference type="NCBI Taxonomy" id="9490"/>
    <lineage>
        <taxon>Eukaryota</taxon>
        <taxon>Metazoa</taxon>
        <taxon>Chordata</taxon>
        <taxon>Craniata</taxon>
        <taxon>Vertebrata</taxon>
        <taxon>Euteleostomi</taxon>
        <taxon>Mammalia</taxon>
        <taxon>Eutheria</taxon>
        <taxon>Euarchontoglires</taxon>
        <taxon>Primates</taxon>
        <taxon>Haplorrhini</taxon>
        <taxon>Platyrrhini</taxon>
        <taxon>Cebidae</taxon>
        <taxon>Callitrichinae</taxon>
        <taxon>Saguinus</taxon>
    </lineage>
</organism>
<dbReference type="InterPro" id="IPR011009">
    <property type="entry name" value="Kinase-like_dom_sf"/>
</dbReference>
<dbReference type="Proteomes" id="UP001266305">
    <property type="component" value="Unassembled WGS sequence"/>
</dbReference>
<proteinExistence type="predicted"/>
<name>A0ABQ9WK94_SAGOE</name>
<dbReference type="EMBL" id="JASSZA010000001">
    <property type="protein sequence ID" value="KAK2121935.1"/>
    <property type="molecule type" value="Genomic_DNA"/>
</dbReference>
<dbReference type="SUPFAM" id="SSF56112">
    <property type="entry name" value="Protein kinase-like (PK-like)"/>
    <property type="match status" value="1"/>
</dbReference>
<evidence type="ECO:0000256" key="1">
    <source>
        <dbReference type="SAM" id="MobiDB-lite"/>
    </source>
</evidence>
<protein>
    <recommendedName>
        <fullName evidence="4">Mitogen-activated protein kinase</fullName>
    </recommendedName>
</protein>
<evidence type="ECO:0000313" key="3">
    <source>
        <dbReference type="Proteomes" id="UP001266305"/>
    </source>
</evidence>
<evidence type="ECO:0000313" key="2">
    <source>
        <dbReference type="EMBL" id="KAK2121935.1"/>
    </source>
</evidence>
<reference evidence="2 3" key="1">
    <citation type="submission" date="2023-05" db="EMBL/GenBank/DDBJ databases">
        <title>B98-5 Cell Line De Novo Hybrid Assembly: An Optical Mapping Approach.</title>
        <authorList>
            <person name="Kananen K."/>
            <person name="Auerbach J.A."/>
            <person name="Kautto E."/>
            <person name="Blachly J.S."/>
        </authorList>
    </citation>
    <scope>NUCLEOTIDE SEQUENCE [LARGE SCALE GENOMIC DNA]</scope>
    <source>
        <strain evidence="2">B95-8</strain>
        <tissue evidence="2">Cell line</tissue>
    </source>
</reference>
<evidence type="ECO:0008006" key="4">
    <source>
        <dbReference type="Google" id="ProtNLM"/>
    </source>
</evidence>
<gene>
    <name evidence="2" type="ORF">P7K49_003321</name>
</gene>
<accession>A0ABQ9WK94</accession>
<feature type="region of interest" description="Disordered" evidence="1">
    <location>
        <begin position="134"/>
        <end position="199"/>
    </location>
</feature>
<keyword evidence="3" id="KW-1185">Reference proteome</keyword>
<comment type="caution">
    <text evidence="2">The sequence shown here is derived from an EMBL/GenBank/DDBJ whole genome shotgun (WGS) entry which is preliminary data.</text>
</comment>
<sequence>MSIPDTAGATPAPPVWAWGVASASTCSWTGSQETELGEREKGQVSARENGLCKGLAFSRAEGSGTGEAGGEGHLQREGGLRKLVRGGSDFPRWVGGLATSLALNGGENRWGQGTEKVQDLVAGNTCMVVQPQGSFPASAEARGRRPSWGGGAGAEKPHGPIPTEEQRRPAGSACARGPPPTDPSRRRLIRPPSSSAYDARLRQKVAVKKLSRPFQSLIHARRTYRELRLLKHLKHENVSRGRAVGEGASGGGAAAQPMGG</sequence>
<dbReference type="Gene3D" id="3.30.200.20">
    <property type="entry name" value="Phosphorylase Kinase, domain 1"/>
    <property type="match status" value="1"/>
</dbReference>